<proteinExistence type="inferred from homology"/>
<sequence length="285" mass="33648">RQSLNQFSSPQDQLDELVRRHAELAALRHCDEKLLCLLQQKFSLLHAESRNGVTARSKLETLCRELQGHYRVLQEETLRRCRQDEERRTEMGSHFQGKLIEIQTQIEQHSARNDKLCRENANLTDKLESLVNQCEQREESLEKINKHRDLQHKLSEARLQQANALLAEAEQKHKREKEYLLVQAAEWKLQAQTLREQGTVMQAQLTLYAQKFDEFQETLAKSNQIYARFKKEMDNMTEKMKKMDKETNLWKTRFENCNKALSDMIEERCRRPSGHPKSTSTPQLT</sequence>
<evidence type="ECO:0000256" key="2">
    <source>
        <dbReference type="SAM" id="Coils"/>
    </source>
</evidence>
<reference evidence="3" key="2">
    <citation type="submission" date="2025-09" db="UniProtKB">
        <authorList>
            <consortium name="Ensembl"/>
        </authorList>
    </citation>
    <scope>IDENTIFICATION</scope>
</reference>
<dbReference type="PANTHER" id="PTHR16127">
    <property type="entry name" value="TAXILIN"/>
    <property type="match status" value="1"/>
</dbReference>
<dbReference type="Proteomes" id="UP000261620">
    <property type="component" value="Unplaced"/>
</dbReference>
<dbReference type="Ensembl" id="ENSMMOT00000023634.1">
    <property type="protein sequence ID" value="ENSMMOP00000023249.1"/>
    <property type="gene ID" value="ENSMMOG00000017694.1"/>
</dbReference>
<protein>
    <recommendedName>
        <fullName evidence="5">Taxilin beta b</fullName>
    </recommendedName>
</protein>
<reference evidence="3" key="1">
    <citation type="submission" date="2025-08" db="UniProtKB">
        <authorList>
            <consortium name="Ensembl"/>
        </authorList>
    </citation>
    <scope>IDENTIFICATION</scope>
</reference>
<dbReference type="GO" id="GO:0019905">
    <property type="term" value="F:syntaxin binding"/>
    <property type="evidence" value="ECO:0007669"/>
    <property type="project" value="InterPro"/>
</dbReference>
<feature type="coiled-coil region" evidence="2">
    <location>
        <begin position="219"/>
        <end position="246"/>
    </location>
</feature>
<dbReference type="PANTHER" id="PTHR16127:SF10">
    <property type="entry name" value="BETA-TAXILIN"/>
    <property type="match status" value="1"/>
</dbReference>
<dbReference type="InterPro" id="IPR026183">
    <property type="entry name" value="Taxilin_fam"/>
</dbReference>
<dbReference type="STRING" id="94237.ENSMMOP00000023249"/>
<evidence type="ECO:0000313" key="4">
    <source>
        <dbReference type="Proteomes" id="UP000261620"/>
    </source>
</evidence>
<evidence type="ECO:0000256" key="1">
    <source>
        <dbReference type="ARBA" id="ARBA00009550"/>
    </source>
</evidence>
<evidence type="ECO:0000313" key="3">
    <source>
        <dbReference type="Ensembl" id="ENSMMOP00000023249.1"/>
    </source>
</evidence>
<dbReference type="OMA" id="KQLGQQF"/>
<keyword evidence="4" id="KW-1185">Reference proteome</keyword>
<feature type="coiled-coil region" evidence="2">
    <location>
        <begin position="56"/>
        <end position="179"/>
    </location>
</feature>
<dbReference type="Pfam" id="PF09728">
    <property type="entry name" value="Taxilin"/>
    <property type="match status" value="1"/>
</dbReference>
<evidence type="ECO:0008006" key="5">
    <source>
        <dbReference type="Google" id="ProtNLM"/>
    </source>
</evidence>
<dbReference type="AlphaFoldDB" id="A0A3Q3XBZ7"/>
<comment type="similarity">
    <text evidence="1">Belongs to the taxilin family.</text>
</comment>
<name>A0A3Q3XBZ7_MOLML</name>
<keyword evidence="2" id="KW-0175">Coiled coil</keyword>
<accession>A0A3Q3XBZ7</accession>
<organism evidence="3 4">
    <name type="scientific">Mola mola</name>
    <name type="common">Ocean sunfish</name>
    <name type="synonym">Tetraodon mola</name>
    <dbReference type="NCBI Taxonomy" id="94237"/>
    <lineage>
        <taxon>Eukaryota</taxon>
        <taxon>Metazoa</taxon>
        <taxon>Chordata</taxon>
        <taxon>Craniata</taxon>
        <taxon>Vertebrata</taxon>
        <taxon>Euteleostomi</taxon>
        <taxon>Actinopterygii</taxon>
        <taxon>Neopterygii</taxon>
        <taxon>Teleostei</taxon>
        <taxon>Neoteleostei</taxon>
        <taxon>Acanthomorphata</taxon>
        <taxon>Eupercaria</taxon>
        <taxon>Tetraodontiformes</taxon>
        <taxon>Molidae</taxon>
        <taxon>Mola</taxon>
    </lineage>
</organism>